<feature type="compositionally biased region" description="Pro residues" evidence="1">
    <location>
        <begin position="179"/>
        <end position="188"/>
    </location>
</feature>
<dbReference type="Proteomes" id="UP000001727">
    <property type="component" value="Chromosome"/>
</dbReference>
<dbReference type="EMBL" id="AM942444">
    <property type="protein sequence ID" value="CAQ04526.1"/>
    <property type="molecule type" value="Genomic_DNA"/>
</dbReference>
<evidence type="ECO:0000256" key="1">
    <source>
        <dbReference type="SAM" id="MobiDB-lite"/>
    </source>
</evidence>
<organism evidence="2 3">
    <name type="scientific">Corynebacterium urealyticum (strain ATCC 43042 / DSM 7109)</name>
    <dbReference type="NCBI Taxonomy" id="504474"/>
    <lineage>
        <taxon>Bacteria</taxon>
        <taxon>Bacillati</taxon>
        <taxon>Actinomycetota</taxon>
        <taxon>Actinomycetes</taxon>
        <taxon>Mycobacteriales</taxon>
        <taxon>Corynebacteriaceae</taxon>
        <taxon>Corynebacterium</taxon>
    </lineage>
</organism>
<sequence length="237" mass="25804">MKARIIPAILAVPLLIAGCSSEEHNIADPLPITCYSHLPCEGELKIETITLGGSCDYGMKDYDPRTIKPGNSLLQIKGHFTLDTAENGWTMLDDPATINRDRDTEPPAQANVCDDADSGYEDWSSTLDEGHSMKVYGSWEVAENTDYVYLLGQKIKVEDIKPLGEELKSSTPRGLETPAPQPEAPAPQPEDVGPLNTEKFVPKGEVPMSTTGNIEHDATANFWKCIQAGGTEESCLQ</sequence>
<dbReference type="AlphaFoldDB" id="B1VFI7"/>
<proteinExistence type="predicted"/>
<protein>
    <submittedName>
        <fullName evidence="2">Uncharacterized protein</fullName>
    </submittedName>
</protein>
<reference evidence="2 3" key="1">
    <citation type="journal article" date="2008" name="J. Biotechnol.">
        <title>The lifestyle of Corynebacterium urealyticum derived from its complete genome sequence established by pyrosequencing.</title>
        <authorList>
            <person name="Tauch A."/>
            <person name="Trost E."/>
            <person name="Tilker A."/>
            <person name="Ludewig U."/>
            <person name="Schneiker S."/>
            <person name="Goesmann A."/>
            <person name="Arnold W."/>
            <person name="Bekel T."/>
            <person name="Brinkrolf K."/>
            <person name="Brune I."/>
            <person name="Goetker S."/>
            <person name="Kalinowski J."/>
            <person name="Kamp P.-B."/>
            <person name="Lobo F.P."/>
            <person name="Viehoever P."/>
            <person name="Weisshaar B."/>
            <person name="Soriano F."/>
            <person name="Droege M."/>
            <person name="Puehler A."/>
        </authorList>
    </citation>
    <scope>NUCLEOTIDE SEQUENCE [LARGE SCALE GENOMIC DNA]</scope>
    <source>
        <strain evidence="3">ATCC 43042 / DSM 7109</strain>
    </source>
</reference>
<evidence type="ECO:0000313" key="2">
    <source>
        <dbReference type="EMBL" id="CAQ04526.1"/>
    </source>
</evidence>
<keyword evidence="3" id="KW-1185">Reference proteome</keyword>
<dbReference type="GeneID" id="60605366"/>
<dbReference type="RefSeq" id="WP_012359818.1">
    <property type="nucleotide sequence ID" value="NC_010545.1"/>
</dbReference>
<dbReference type="KEGG" id="cur:cu0566"/>
<feature type="region of interest" description="Disordered" evidence="1">
    <location>
        <begin position="167"/>
        <end position="205"/>
    </location>
</feature>
<dbReference type="STRING" id="504474.cu0566"/>
<dbReference type="PROSITE" id="PS51257">
    <property type="entry name" value="PROKAR_LIPOPROTEIN"/>
    <property type="match status" value="1"/>
</dbReference>
<feature type="region of interest" description="Disordered" evidence="1">
    <location>
        <begin position="98"/>
        <end position="117"/>
    </location>
</feature>
<accession>B1VFI7</accession>
<name>B1VFI7_CORU7</name>
<gene>
    <name evidence="2" type="ordered locus">cu0566</name>
</gene>
<evidence type="ECO:0000313" key="3">
    <source>
        <dbReference type="Proteomes" id="UP000001727"/>
    </source>
</evidence>
<dbReference type="HOGENOM" id="CLU_1169108_0_0_11"/>